<keyword evidence="2" id="KW-1185">Reference proteome</keyword>
<dbReference type="Proteomes" id="UP000887578">
    <property type="component" value="Unplaced"/>
</dbReference>
<accession>A0A914Q306</accession>
<dbReference type="WBParaSite" id="PDA_v2.g23263.t1">
    <property type="protein sequence ID" value="PDA_v2.g23263.t1"/>
    <property type="gene ID" value="PDA_v2.g23263"/>
</dbReference>
<feature type="region of interest" description="Disordered" evidence="1">
    <location>
        <begin position="71"/>
        <end position="101"/>
    </location>
</feature>
<evidence type="ECO:0000313" key="2">
    <source>
        <dbReference type="Proteomes" id="UP000887578"/>
    </source>
</evidence>
<proteinExistence type="predicted"/>
<sequence length="101" mass="11335">MDGDGELVTFTNDEDLNLALKTESLLYVHVFSNNEDTNGIVSQLLNQFDQLKHTMDNLKIMIEDNASYLSQGRYNSRPSTPPGTKSESIATIQPSVHEEVY</sequence>
<feature type="compositionally biased region" description="Polar residues" evidence="1">
    <location>
        <begin position="71"/>
        <end position="94"/>
    </location>
</feature>
<evidence type="ECO:0000256" key="1">
    <source>
        <dbReference type="SAM" id="MobiDB-lite"/>
    </source>
</evidence>
<protein>
    <submittedName>
        <fullName evidence="3">Uncharacterized protein</fullName>
    </submittedName>
</protein>
<reference evidence="3" key="1">
    <citation type="submission" date="2022-11" db="UniProtKB">
        <authorList>
            <consortium name="WormBaseParasite"/>
        </authorList>
    </citation>
    <scope>IDENTIFICATION</scope>
</reference>
<name>A0A914Q306_9BILA</name>
<dbReference type="AlphaFoldDB" id="A0A914Q306"/>
<organism evidence="2 3">
    <name type="scientific">Panagrolaimus davidi</name>
    <dbReference type="NCBI Taxonomy" id="227884"/>
    <lineage>
        <taxon>Eukaryota</taxon>
        <taxon>Metazoa</taxon>
        <taxon>Ecdysozoa</taxon>
        <taxon>Nematoda</taxon>
        <taxon>Chromadorea</taxon>
        <taxon>Rhabditida</taxon>
        <taxon>Tylenchina</taxon>
        <taxon>Panagrolaimomorpha</taxon>
        <taxon>Panagrolaimoidea</taxon>
        <taxon>Panagrolaimidae</taxon>
        <taxon>Panagrolaimus</taxon>
    </lineage>
</organism>
<evidence type="ECO:0000313" key="3">
    <source>
        <dbReference type="WBParaSite" id="PDA_v2.g23263.t1"/>
    </source>
</evidence>